<dbReference type="PANTHER" id="PTHR27004:SF447">
    <property type="entry name" value="RECEPTOR LIKE PROTEIN 30-LIKE"/>
    <property type="match status" value="1"/>
</dbReference>
<feature type="transmembrane region" description="Helical" evidence="12">
    <location>
        <begin position="207"/>
        <end position="230"/>
    </location>
</feature>
<dbReference type="Proteomes" id="UP000823749">
    <property type="component" value="Chromosome 4"/>
</dbReference>
<dbReference type="AlphaFoldDB" id="A0AAV6KGD5"/>
<evidence type="ECO:0000256" key="10">
    <source>
        <dbReference type="ARBA" id="ARBA00023170"/>
    </source>
</evidence>
<comment type="subcellular location">
    <subcellularLocation>
        <location evidence="1">Cell membrane</location>
        <topology evidence="1">Single-pass type I membrane protein</topology>
    </subcellularLocation>
</comment>
<evidence type="ECO:0000313" key="14">
    <source>
        <dbReference type="Proteomes" id="UP000823749"/>
    </source>
</evidence>
<evidence type="ECO:0000256" key="5">
    <source>
        <dbReference type="ARBA" id="ARBA00022692"/>
    </source>
</evidence>
<dbReference type="GO" id="GO:0005886">
    <property type="term" value="C:plasma membrane"/>
    <property type="evidence" value="ECO:0007669"/>
    <property type="project" value="UniProtKB-SubCell"/>
</dbReference>
<keyword evidence="7" id="KW-0677">Repeat</keyword>
<gene>
    <name evidence="13" type="ORF">RHGRI_009838</name>
</gene>
<keyword evidence="5 12" id="KW-0812">Transmembrane</keyword>
<name>A0AAV6KGD5_9ERIC</name>
<organism evidence="13 14">
    <name type="scientific">Rhododendron griersonianum</name>
    <dbReference type="NCBI Taxonomy" id="479676"/>
    <lineage>
        <taxon>Eukaryota</taxon>
        <taxon>Viridiplantae</taxon>
        <taxon>Streptophyta</taxon>
        <taxon>Embryophyta</taxon>
        <taxon>Tracheophyta</taxon>
        <taxon>Spermatophyta</taxon>
        <taxon>Magnoliopsida</taxon>
        <taxon>eudicotyledons</taxon>
        <taxon>Gunneridae</taxon>
        <taxon>Pentapetalae</taxon>
        <taxon>asterids</taxon>
        <taxon>Ericales</taxon>
        <taxon>Ericaceae</taxon>
        <taxon>Ericoideae</taxon>
        <taxon>Rhodoreae</taxon>
        <taxon>Rhododendron</taxon>
    </lineage>
</organism>
<comment type="similarity">
    <text evidence="2">Belongs to the RLP family.</text>
</comment>
<evidence type="ECO:0000256" key="11">
    <source>
        <dbReference type="ARBA" id="ARBA00023180"/>
    </source>
</evidence>
<accession>A0AAV6KGD5</accession>
<dbReference type="Pfam" id="PF13855">
    <property type="entry name" value="LRR_8"/>
    <property type="match status" value="1"/>
</dbReference>
<evidence type="ECO:0000256" key="8">
    <source>
        <dbReference type="ARBA" id="ARBA00022989"/>
    </source>
</evidence>
<evidence type="ECO:0000256" key="2">
    <source>
        <dbReference type="ARBA" id="ARBA00009592"/>
    </source>
</evidence>
<keyword evidence="8 12" id="KW-1133">Transmembrane helix</keyword>
<evidence type="ECO:0000256" key="12">
    <source>
        <dbReference type="SAM" id="Phobius"/>
    </source>
</evidence>
<evidence type="ECO:0000256" key="7">
    <source>
        <dbReference type="ARBA" id="ARBA00022737"/>
    </source>
</evidence>
<evidence type="ECO:0000256" key="1">
    <source>
        <dbReference type="ARBA" id="ARBA00004251"/>
    </source>
</evidence>
<dbReference type="FunFam" id="3.80.10.10:FF:000041">
    <property type="entry name" value="LRR receptor-like serine/threonine-protein kinase ERECTA"/>
    <property type="match status" value="1"/>
</dbReference>
<evidence type="ECO:0000256" key="4">
    <source>
        <dbReference type="ARBA" id="ARBA00022614"/>
    </source>
</evidence>
<reference evidence="13" key="1">
    <citation type="submission" date="2020-08" db="EMBL/GenBank/DDBJ databases">
        <title>Plant Genome Project.</title>
        <authorList>
            <person name="Zhang R.-G."/>
        </authorList>
    </citation>
    <scope>NUCLEOTIDE SEQUENCE</scope>
    <source>
        <strain evidence="13">WSP0</strain>
        <tissue evidence="13">Leaf</tissue>
    </source>
</reference>
<keyword evidence="10" id="KW-0675">Receptor</keyword>
<dbReference type="EMBL" id="JACTNZ010000004">
    <property type="protein sequence ID" value="KAG5551565.1"/>
    <property type="molecule type" value="Genomic_DNA"/>
</dbReference>
<dbReference type="Pfam" id="PF00560">
    <property type="entry name" value="LRR_1"/>
    <property type="match status" value="1"/>
</dbReference>
<keyword evidence="6" id="KW-0732">Signal</keyword>
<dbReference type="PANTHER" id="PTHR27004">
    <property type="entry name" value="RECEPTOR-LIKE PROTEIN 12 ISOFORM X1"/>
    <property type="match status" value="1"/>
</dbReference>
<keyword evidence="9 12" id="KW-0472">Membrane</keyword>
<evidence type="ECO:0000256" key="9">
    <source>
        <dbReference type="ARBA" id="ARBA00023136"/>
    </source>
</evidence>
<dbReference type="InterPro" id="IPR032675">
    <property type="entry name" value="LRR_dom_sf"/>
</dbReference>
<proteinExistence type="inferred from homology"/>
<dbReference type="Gene3D" id="3.80.10.10">
    <property type="entry name" value="Ribonuclease Inhibitor"/>
    <property type="match status" value="1"/>
</dbReference>
<protein>
    <submittedName>
        <fullName evidence="13">Uncharacterized protein</fullName>
    </submittedName>
</protein>
<sequence length="238" mass="26091">MSDNYLSGAIPQCLASSSSDSLLLLNLSSNNFHGTVPHMFMKVIRVIDLSKNQLHGVVPRSLVNCTMLEILLLEDNQIEDTFPYWLGTLPELKVLVLRSNKFHGAIEILQMNMKFQKLQIIDLSQNGFSGTLPSEFFQNLNAMKMVKKGNSTYMKVSKPVFTSSYGGNMGLCGVPLTMLCGNSKTSTPPSLAHSSQGDDDPEVSRGIYWMIIIMGNGSGLIVGLVIGHALTTRDAYNI</sequence>
<keyword evidence="3" id="KW-1003">Cell membrane</keyword>
<evidence type="ECO:0000256" key="3">
    <source>
        <dbReference type="ARBA" id="ARBA00022475"/>
    </source>
</evidence>
<dbReference type="InterPro" id="IPR001611">
    <property type="entry name" value="Leu-rich_rpt"/>
</dbReference>
<evidence type="ECO:0000313" key="13">
    <source>
        <dbReference type="EMBL" id="KAG5551565.1"/>
    </source>
</evidence>
<dbReference type="SUPFAM" id="SSF52058">
    <property type="entry name" value="L domain-like"/>
    <property type="match status" value="1"/>
</dbReference>
<comment type="caution">
    <text evidence="13">The sequence shown here is derived from an EMBL/GenBank/DDBJ whole genome shotgun (WGS) entry which is preliminary data.</text>
</comment>
<keyword evidence="11" id="KW-0325">Glycoprotein</keyword>
<evidence type="ECO:0000256" key="6">
    <source>
        <dbReference type="ARBA" id="ARBA00022729"/>
    </source>
</evidence>
<keyword evidence="14" id="KW-1185">Reference proteome</keyword>
<keyword evidence="4" id="KW-0433">Leucine-rich repeat</keyword>